<organism evidence="7 8">
    <name type="scientific">Crepidotus variabilis</name>
    <dbReference type="NCBI Taxonomy" id="179855"/>
    <lineage>
        <taxon>Eukaryota</taxon>
        <taxon>Fungi</taxon>
        <taxon>Dikarya</taxon>
        <taxon>Basidiomycota</taxon>
        <taxon>Agaricomycotina</taxon>
        <taxon>Agaricomycetes</taxon>
        <taxon>Agaricomycetidae</taxon>
        <taxon>Agaricales</taxon>
        <taxon>Agaricineae</taxon>
        <taxon>Crepidotaceae</taxon>
        <taxon>Crepidotus</taxon>
    </lineage>
</organism>
<evidence type="ECO:0000256" key="6">
    <source>
        <dbReference type="SAM" id="Phobius"/>
    </source>
</evidence>
<evidence type="ECO:0000313" key="7">
    <source>
        <dbReference type="EMBL" id="KAF9522351.1"/>
    </source>
</evidence>
<dbReference type="GO" id="GO:0016020">
    <property type="term" value="C:membrane"/>
    <property type="evidence" value="ECO:0007669"/>
    <property type="project" value="UniProtKB-SubCell"/>
</dbReference>
<evidence type="ECO:0000256" key="4">
    <source>
        <dbReference type="ARBA" id="ARBA00023136"/>
    </source>
</evidence>
<feature type="region of interest" description="Disordered" evidence="5">
    <location>
        <begin position="207"/>
        <end position="228"/>
    </location>
</feature>
<dbReference type="Gene3D" id="2.60.120.260">
    <property type="entry name" value="Galactose-binding domain-like"/>
    <property type="match status" value="1"/>
</dbReference>
<evidence type="ECO:0000313" key="8">
    <source>
        <dbReference type="Proteomes" id="UP000807306"/>
    </source>
</evidence>
<proteinExistence type="predicted"/>
<reference evidence="7" key="1">
    <citation type="submission" date="2020-11" db="EMBL/GenBank/DDBJ databases">
        <authorList>
            <consortium name="DOE Joint Genome Institute"/>
            <person name="Ahrendt S."/>
            <person name="Riley R."/>
            <person name="Andreopoulos W."/>
            <person name="Labutti K."/>
            <person name="Pangilinan J."/>
            <person name="Ruiz-Duenas F.J."/>
            <person name="Barrasa J.M."/>
            <person name="Sanchez-Garcia M."/>
            <person name="Camarero S."/>
            <person name="Miyauchi S."/>
            <person name="Serrano A."/>
            <person name="Linde D."/>
            <person name="Babiker R."/>
            <person name="Drula E."/>
            <person name="Ayuso-Fernandez I."/>
            <person name="Pacheco R."/>
            <person name="Padilla G."/>
            <person name="Ferreira P."/>
            <person name="Barriuso J."/>
            <person name="Kellner H."/>
            <person name="Castanera R."/>
            <person name="Alfaro M."/>
            <person name="Ramirez L."/>
            <person name="Pisabarro A.G."/>
            <person name="Kuo A."/>
            <person name="Tritt A."/>
            <person name="Lipzen A."/>
            <person name="He G."/>
            <person name="Yan M."/>
            <person name="Ng V."/>
            <person name="Cullen D."/>
            <person name="Martin F."/>
            <person name="Rosso M.-N."/>
            <person name="Henrissat B."/>
            <person name="Hibbett D."/>
            <person name="Martinez A.T."/>
            <person name="Grigoriev I.V."/>
        </authorList>
    </citation>
    <scope>NUCLEOTIDE SEQUENCE</scope>
    <source>
        <strain evidence="7">CBS 506.95</strain>
    </source>
</reference>
<keyword evidence="8" id="KW-1185">Reference proteome</keyword>
<dbReference type="GO" id="GO:0071944">
    <property type="term" value="C:cell periphery"/>
    <property type="evidence" value="ECO:0007669"/>
    <property type="project" value="UniProtKB-ARBA"/>
</dbReference>
<feature type="region of interest" description="Disordered" evidence="5">
    <location>
        <begin position="249"/>
        <end position="321"/>
    </location>
</feature>
<dbReference type="EMBL" id="MU157949">
    <property type="protein sequence ID" value="KAF9522351.1"/>
    <property type="molecule type" value="Genomic_DNA"/>
</dbReference>
<gene>
    <name evidence="7" type="ORF">CPB83DRAFT_899708</name>
</gene>
<evidence type="ECO:0000256" key="2">
    <source>
        <dbReference type="ARBA" id="ARBA00022692"/>
    </source>
</evidence>
<keyword evidence="2 6" id="KW-0812">Transmembrane</keyword>
<comment type="subcellular location">
    <subcellularLocation>
        <location evidence="1">Membrane</location>
        <topology evidence="1">Single-pass membrane protein</topology>
    </subcellularLocation>
</comment>
<protein>
    <submittedName>
        <fullName evidence="7">Uncharacterized protein</fullName>
    </submittedName>
</protein>
<dbReference type="OrthoDB" id="3265734at2759"/>
<dbReference type="AlphaFoldDB" id="A0A9P6E4D6"/>
<comment type="caution">
    <text evidence="7">The sequence shown here is derived from an EMBL/GenBank/DDBJ whole genome shotgun (WGS) entry which is preliminary data.</text>
</comment>
<keyword evidence="4 6" id="KW-0472">Membrane</keyword>
<evidence type="ECO:0000256" key="5">
    <source>
        <dbReference type="SAM" id="MobiDB-lite"/>
    </source>
</evidence>
<dbReference type="Proteomes" id="UP000807306">
    <property type="component" value="Unassembled WGS sequence"/>
</dbReference>
<sequence length="354" mass="38276">MPQRLSIDDKNTSLIQYSGDWEFLDGSSREWQSGVHTTSEEGANATFRFRGYQVWVWGTIPAGTGINLIDISVDGNAPNSTSRTSNGSAVYEEQYYASPVLRDTYHTLVVTNRGSVAQGNSEFLLDLFEFETNDEVPMFTPPNLPTSSGASGVPAATVTLPADSAASTSPKTPWGGIIGVIVAIFAIIIAALVFVLMRRRRQNGLSASNKKLNNEKESSVTPRPFPLVAPRNLTNLSPTFQLLPLRSSVQPDSELNSSRPNLSVLTSTERPSEKSGNLDNLRTVSPVSLMSQSHYDPSTSGYESISQSSNPNPFNAHQATSIPITPGVPPPSYWQESVTISNDLHSSQGSQISL</sequence>
<accession>A0A9P6E4D6</accession>
<keyword evidence="3 6" id="KW-1133">Transmembrane helix</keyword>
<feature type="transmembrane region" description="Helical" evidence="6">
    <location>
        <begin position="174"/>
        <end position="196"/>
    </location>
</feature>
<evidence type="ECO:0000256" key="1">
    <source>
        <dbReference type="ARBA" id="ARBA00004167"/>
    </source>
</evidence>
<dbReference type="InterPro" id="IPR051694">
    <property type="entry name" value="Immunoregulatory_rcpt-like"/>
</dbReference>
<name>A0A9P6E4D6_9AGAR</name>
<dbReference type="PANTHER" id="PTHR15549">
    <property type="entry name" value="PAIRED IMMUNOGLOBULIN-LIKE TYPE 2 RECEPTOR"/>
    <property type="match status" value="1"/>
</dbReference>
<evidence type="ECO:0000256" key="3">
    <source>
        <dbReference type="ARBA" id="ARBA00022989"/>
    </source>
</evidence>